<feature type="signal peptide" evidence="1">
    <location>
        <begin position="1"/>
        <end position="19"/>
    </location>
</feature>
<proteinExistence type="predicted"/>
<dbReference type="PANTHER" id="PTHR43283">
    <property type="entry name" value="BETA-LACTAMASE-RELATED"/>
    <property type="match status" value="1"/>
</dbReference>
<accession>A0AAP5AGY8</accession>
<dbReference type="EMBL" id="JAUTAS010000001">
    <property type="protein sequence ID" value="MDQ1107205.1"/>
    <property type="molecule type" value="Genomic_DNA"/>
</dbReference>
<name>A0AAP5AGY8_9GAMM</name>
<dbReference type="Gene3D" id="3.40.710.10">
    <property type="entry name" value="DD-peptidase/beta-lactamase superfamily"/>
    <property type="match status" value="1"/>
</dbReference>
<evidence type="ECO:0000259" key="2">
    <source>
        <dbReference type="Pfam" id="PF00144"/>
    </source>
</evidence>
<dbReference type="AlphaFoldDB" id="A0AAP5AGY8"/>
<keyword evidence="1" id="KW-0732">Signal</keyword>
<organism evidence="3 4">
    <name type="scientific">Stenotrophomonas rhizophila</name>
    <dbReference type="NCBI Taxonomy" id="216778"/>
    <lineage>
        <taxon>Bacteria</taxon>
        <taxon>Pseudomonadati</taxon>
        <taxon>Pseudomonadota</taxon>
        <taxon>Gammaproteobacteria</taxon>
        <taxon>Lysobacterales</taxon>
        <taxon>Lysobacteraceae</taxon>
        <taxon>Stenotrophomonas</taxon>
    </lineage>
</organism>
<sequence length="387" mass="42262">MRPFVLMFSLLMPASAALAAAPPHALPSPPAVEAQMQRLMRATQAQGLALAVIDDGKVVQVHAAGKRNAAGEPLQPDTIMYAASLTKAAFAYMVLQLVDDGIVDLDRPIAAYLDRPLPDYPADKRYAPWPDLKNDPRWQQITPRMLLSHRSGFSNFAFLEPEGKLRLHFDPGTRYAYSGEGLILLQFVLEQGVGLDVGREMQRRVFDRLGMTRTSMTWRADFAGNLADGWTQDGNTEPHDERSRVRAAGSMDTTITDIARLAAALVSGEGLSPASRRELVRAQWPITTASQFPTLQDELPPAKRRADLAAGLGVVVFDGPQGHGFYKGGHDDAVGNTMVCLARGQRCVVILGNDVRAEAAFPALVRYVLGDTGAPWTWEYGNKVFVP</sequence>
<reference evidence="3" key="1">
    <citation type="submission" date="2023-07" db="EMBL/GenBank/DDBJ databases">
        <title>Functional and genomic diversity of the sorghum phyllosphere microbiome.</title>
        <authorList>
            <person name="Shade A."/>
        </authorList>
    </citation>
    <scope>NUCLEOTIDE SEQUENCE</scope>
    <source>
        <strain evidence="3">SORGH_AS_0457</strain>
    </source>
</reference>
<dbReference type="InterPro" id="IPR050789">
    <property type="entry name" value="Diverse_Enzym_Activities"/>
</dbReference>
<gene>
    <name evidence="3" type="ORF">QE424_000364</name>
</gene>
<evidence type="ECO:0000313" key="3">
    <source>
        <dbReference type="EMBL" id="MDQ1107205.1"/>
    </source>
</evidence>
<protein>
    <submittedName>
        <fullName evidence="3">CubicO group peptidase (Beta-lactamase class C family)</fullName>
    </submittedName>
</protein>
<feature type="domain" description="Beta-lactamase-related" evidence="2">
    <location>
        <begin position="34"/>
        <end position="355"/>
    </location>
</feature>
<dbReference type="PANTHER" id="PTHR43283:SF18">
    <property type="match status" value="1"/>
</dbReference>
<feature type="chain" id="PRO_5042843568" evidence="1">
    <location>
        <begin position="20"/>
        <end position="387"/>
    </location>
</feature>
<comment type="caution">
    <text evidence="3">The sequence shown here is derived from an EMBL/GenBank/DDBJ whole genome shotgun (WGS) entry which is preliminary data.</text>
</comment>
<dbReference type="SUPFAM" id="SSF56601">
    <property type="entry name" value="beta-lactamase/transpeptidase-like"/>
    <property type="match status" value="1"/>
</dbReference>
<dbReference type="InterPro" id="IPR001466">
    <property type="entry name" value="Beta-lactam-related"/>
</dbReference>
<evidence type="ECO:0000313" key="4">
    <source>
        <dbReference type="Proteomes" id="UP001226084"/>
    </source>
</evidence>
<dbReference type="InterPro" id="IPR012338">
    <property type="entry name" value="Beta-lactam/transpept-like"/>
</dbReference>
<evidence type="ECO:0000256" key="1">
    <source>
        <dbReference type="SAM" id="SignalP"/>
    </source>
</evidence>
<dbReference type="RefSeq" id="WP_307105915.1">
    <property type="nucleotide sequence ID" value="NZ_JAUTAS010000001.1"/>
</dbReference>
<dbReference type="Pfam" id="PF00144">
    <property type="entry name" value="Beta-lactamase"/>
    <property type="match status" value="1"/>
</dbReference>
<dbReference type="Proteomes" id="UP001226084">
    <property type="component" value="Unassembled WGS sequence"/>
</dbReference>